<name>A0A067R2J5_ZOONE</name>
<protein>
    <submittedName>
        <fullName evidence="1">General odorant-binding protein 56d</fullName>
    </submittedName>
</protein>
<accession>A0A067R2J5</accession>
<proteinExistence type="predicted"/>
<organism evidence="1 2">
    <name type="scientific">Zootermopsis nevadensis</name>
    <name type="common">Dampwood termite</name>
    <dbReference type="NCBI Taxonomy" id="136037"/>
    <lineage>
        <taxon>Eukaryota</taxon>
        <taxon>Metazoa</taxon>
        <taxon>Ecdysozoa</taxon>
        <taxon>Arthropoda</taxon>
        <taxon>Hexapoda</taxon>
        <taxon>Insecta</taxon>
        <taxon>Pterygota</taxon>
        <taxon>Neoptera</taxon>
        <taxon>Polyneoptera</taxon>
        <taxon>Dictyoptera</taxon>
        <taxon>Blattodea</taxon>
        <taxon>Blattoidea</taxon>
        <taxon>Termitoidae</taxon>
        <taxon>Termopsidae</taxon>
        <taxon>Zootermopsis</taxon>
    </lineage>
</organism>
<dbReference type="AlphaFoldDB" id="A0A067R2J5"/>
<dbReference type="InterPro" id="IPR006170">
    <property type="entry name" value="PBP/GOBP"/>
</dbReference>
<dbReference type="Pfam" id="PF01395">
    <property type="entry name" value="PBP_GOBP"/>
    <property type="match status" value="1"/>
</dbReference>
<dbReference type="EMBL" id="KK852962">
    <property type="protein sequence ID" value="KDR13203.1"/>
    <property type="molecule type" value="Genomic_DNA"/>
</dbReference>
<evidence type="ECO:0000313" key="1">
    <source>
        <dbReference type="EMBL" id="KDR13203.1"/>
    </source>
</evidence>
<evidence type="ECO:0000313" key="2">
    <source>
        <dbReference type="Proteomes" id="UP000027135"/>
    </source>
</evidence>
<dbReference type="GO" id="GO:0005549">
    <property type="term" value="F:odorant binding"/>
    <property type="evidence" value="ECO:0007669"/>
    <property type="project" value="InterPro"/>
</dbReference>
<dbReference type="InterPro" id="IPR036728">
    <property type="entry name" value="PBP_GOBP_sf"/>
</dbReference>
<sequence>MSSSGRLICITCATGHCKRSTQQTSRPMAEMLSLLAVFGIVCCMAQIRAVTSDEPEDEVQNKCAQEYNVDESIFVNNGKTEDNDNYNIVLKDESNEYHRCYVQCLMEGYGYMKDGEVNQEYVVKEAGKALEEDGVQFEQKELESDVAACATQTGEGKCNRTYQITKCLFYYSK</sequence>
<dbReference type="SMART" id="SM00708">
    <property type="entry name" value="PhBP"/>
    <property type="match status" value="1"/>
</dbReference>
<dbReference type="InParanoid" id="A0A067R2J5"/>
<dbReference type="Gene3D" id="1.10.238.20">
    <property type="entry name" value="Pheromone/general odorant binding protein domain"/>
    <property type="match status" value="1"/>
</dbReference>
<reference evidence="1 2" key="1">
    <citation type="journal article" date="2014" name="Nat. Commun.">
        <title>Molecular traces of alternative social organization in a termite genome.</title>
        <authorList>
            <person name="Terrapon N."/>
            <person name="Li C."/>
            <person name="Robertson H.M."/>
            <person name="Ji L."/>
            <person name="Meng X."/>
            <person name="Booth W."/>
            <person name="Chen Z."/>
            <person name="Childers C.P."/>
            <person name="Glastad K.M."/>
            <person name="Gokhale K."/>
            <person name="Gowin J."/>
            <person name="Gronenberg W."/>
            <person name="Hermansen R.A."/>
            <person name="Hu H."/>
            <person name="Hunt B.G."/>
            <person name="Huylmans A.K."/>
            <person name="Khalil S.M."/>
            <person name="Mitchell R.D."/>
            <person name="Munoz-Torres M.C."/>
            <person name="Mustard J.A."/>
            <person name="Pan H."/>
            <person name="Reese J.T."/>
            <person name="Scharf M.E."/>
            <person name="Sun F."/>
            <person name="Vogel H."/>
            <person name="Xiao J."/>
            <person name="Yang W."/>
            <person name="Yang Z."/>
            <person name="Yang Z."/>
            <person name="Zhou J."/>
            <person name="Zhu J."/>
            <person name="Brent C.S."/>
            <person name="Elsik C.G."/>
            <person name="Goodisman M.A."/>
            <person name="Liberles D.A."/>
            <person name="Roe R.M."/>
            <person name="Vargo E.L."/>
            <person name="Vilcinskas A."/>
            <person name="Wang J."/>
            <person name="Bornberg-Bauer E."/>
            <person name="Korb J."/>
            <person name="Zhang G."/>
            <person name="Liebig J."/>
        </authorList>
    </citation>
    <scope>NUCLEOTIDE SEQUENCE [LARGE SCALE GENOMIC DNA]</scope>
    <source>
        <tissue evidence="1">Whole organism</tissue>
    </source>
</reference>
<dbReference type="Proteomes" id="UP000027135">
    <property type="component" value="Unassembled WGS sequence"/>
</dbReference>
<keyword evidence="2" id="KW-1185">Reference proteome</keyword>
<dbReference type="FunCoup" id="A0A067R2J5">
    <property type="interactions" value="56"/>
</dbReference>
<dbReference type="OrthoDB" id="8194670at2759"/>
<gene>
    <name evidence="1" type="ORF">L798_12963</name>
</gene>
<dbReference type="CDD" id="cd23992">
    <property type="entry name" value="PBP_GOBP"/>
    <property type="match status" value="1"/>
</dbReference>
<dbReference type="SUPFAM" id="SSF47565">
    <property type="entry name" value="Insect pheromone/odorant-binding proteins"/>
    <property type="match status" value="1"/>
</dbReference>